<dbReference type="STRING" id="1314790.A0A1Y1WRQ5"/>
<comment type="caution">
    <text evidence="9">The sequence shown here is derived from an EMBL/GenBank/DDBJ whole genome shotgun (WGS) entry which is preliminary data.</text>
</comment>
<dbReference type="EMBL" id="MCFE01000987">
    <property type="protein sequence ID" value="ORX75804.1"/>
    <property type="molecule type" value="Genomic_DNA"/>
</dbReference>
<dbReference type="InParanoid" id="A0A1Y1WRQ5"/>
<evidence type="ECO:0000259" key="8">
    <source>
        <dbReference type="Pfam" id="PF13847"/>
    </source>
</evidence>
<comment type="pathway">
    <text evidence="1">Phospholipid metabolism; phosphatidylcholine biosynthesis.</text>
</comment>
<comment type="catalytic activity">
    <reaction evidence="7">
        <text>N-methylethanolamine phosphate + S-adenosyl-L-methionine = N,N-dimethylethanolamine phosphate + S-adenosyl-L-homocysteine + H(+)</text>
        <dbReference type="Rhea" id="RHEA:25321"/>
        <dbReference type="ChEBI" id="CHEBI:15378"/>
        <dbReference type="ChEBI" id="CHEBI:57781"/>
        <dbReference type="ChEBI" id="CHEBI:57856"/>
        <dbReference type="ChEBI" id="CHEBI:58641"/>
        <dbReference type="ChEBI" id="CHEBI:59789"/>
        <dbReference type="EC" id="2.1.1.103"/>
    </reaction>
    <physiologicalReaction direction="left-to-right" evidence="7">
        <dbReference type="Rhea" id="RHEA:25322"/>
    </physiologicalReaction>
</comment>
<evidence type="ECO:0000256" key="6">
    <source>
        <dbReference type="ARBA" id="ARBA00047619"/>
    </source>
</evidence>
<evidence type="ECO:0000256" key="4">
    <source>
        <dbReference type="ARBA" id="ARBA00022679"/>
    </source>
</evidence>
<dbReference type="PANTHER" id="PTHR44307">
    <property type="entry name" value="PHOSPHOETHANOLAMINE METHYLTRANSFERASE"/>
    <property type="match status" value="1"/>
</dbReference>
<dbReference type="PANTHER" id="PTHR44307:SF2">
    <property type="entry name" value="PHOSPHOETHANOLAMINE METHYLTRANSFERASE ISOFORM X1"/>
    <property type="match status" value="1"/>
</dbReference>
<comment type="pathway">
    <text evidence="2">Lipid metabolism.</text>
</comment>
<dbReference type="Proteomes" id="UP000193498">
    <property type="component" value="Unassembled WGS sequence"/>
</dbReference>
<evidence type="ECO:0000256" key="2">
    <source>
        <dbReference type="ARBA" id="ARBA00005189"/>
    </source>
</evidence>
<evidence type="ECO:0000256" key="7">
    <source>
        <dbReference type="ARBA" id="ARBA00047841"/>
    </source>
</evidence>
<dbReference type="OrthoDB" id="540004at2759"/>
<evidence type="ECO:0000313" key="9">
    <source>
        <dbReference type="EMBL" id="ORX75804.1"/>
    </source>
</evidence>
<dbReference type="GO" id="GO:0000234">
    <property type="term" value="F:phosphoethanolamine N-methyltransferase activity"/>
    <property type="evidence" value="ECO:0007669"/>
    <property type="project" value="UniProtKB-EC"/>
</dbReference>
<feature type="domain" description="Methyltransferase" evidence="8">
    <location>
        <begin position="60"/>
        <end position="174"/>
    </location>
</feature>
<evidence type="ECO:0000256" key="1">
    <source>
        <dbReference type="ARBA" id="ARBA00004969"/>
    </source>
</evidence>
<organism evidence="9 10">
    <name type="scientific">Basidiobolus meristosporus CBS 931.73</name>
    <dbReference type="NCBI Taxonomy" id="1314790"/>
    <lineage>
        <taxon>Eukaryota</taxon>
        <taxon>Fungi</taxon>
        <taxon>Fungi incertae sedis</taxon>
        <taxon>Zoopagomycota</taxon>
        <taxon>Entomophthoromycotina</taxon>
        <taxon>Basidiobolomycetes</taxon>
        <taxon>Basidiobolales</taxon>
        <taxon>Basidiobolaceae</taxon>
        <taxon>Basidiobolus</taxon>
    </lineage>
</organism>
<dbReference type="Gene3D" id="3.40.50.150">
    <property type="entry name" value="Vaccinia Virus protein VP39"/>
    <property type="match status" value="1"/>
</dbReference>
<dbReference type="EC" id="2.1.1.103" evidence="5"/>
<dbReference type="AlphaFoldDB" id="A0A1Y1WRQ5"/>
<dbReference type="InterPro" id="IPR029063">
    <property type="entry name" value="SAM-dependent_MTases_sf"/>
</dbReference>
<protein>
    <recommendedName>
        <fullName evidence="5">phosphoethanolamine N-methyltransferase</fullName>
        <ecNumber evidence="5">2.1.1.103</ecNumber>
    </recommendedName>
</protein>
<keyword evidence="4" id="KW-0808">Transferase</keyword>
<evidence type="ECO:0000256" key="5">
    <source>
        <dbReference type="ARBA" id="ARBA00035674"/>
    </source>
</evidence>
<reference evidence="9 10" key="1">
    <citation type="submission" date="2016-07" db="EMBL/GenBank/DDBJ databases">
        <title>Pervasive Adenine N6-methylation of Active Genes in Fungi.</title>
        <authorList>
            <consortium name="DOE Joint Genome Institute"/>
            <person name="Mondo S.J."/>
            <person name="Dannebaum R.O."/>
            <person name="Kuo R.C."/>
            <person name="Labutti K."/>
            <person name="Haridas S."/>
            <person name="Kuo A."/>
            <person name="Salamov A."/>
            <person name="Ahrendt S.R."/>
            <person name="Lipzen A."/>
            <person name="Sullivan W."/>
            <person name="Andreopoulos W.B."/>
            <person name="Clum A."/>
            <person name="Lindquist E."/>
            <person name="Daum C."/>
            <person name="Ramamoorthy G.K."/>
            <person name="Gryganskyi A."/>
            <person name="Culley D."/>
            <person name="Magnuson J.K."/>
            <person name="James T.Y."/>
            <person name="O'Malley M.A."/>
            <person name="Stajich J.E."/>
            <person name="Spatafora J.W."/>
            <person name="Visel A."/>
            <person name="Grigoriev I.V."/>
        </authorList>
    </citation>
    <scope>NUCLEOTIDE SEQUENCE [LARGE SCALE GENOMIC DNA]</scope>
    <source>
        <strain evidence="9 10">CBS 931.73</strain>
    </source>
</reference>
<dbReference type="Pfam" id="PF13847">
    <property type="entry name" value="Methyltransf_31"/>
    <property type="match status" value="1"/>
</dbReference>
<name>A0A1Y1WRQ5_9FUNG</name>
<comment type="catalytic activity">
    <reaction evidence="6">
        <text>N,N-dimethylethanolamine phosphate + S-adenosyl-L-methionine = phosphocholine + S-adenosyl-L-homocysteine + H(+)</text>
        <dbReference type="Rhea" id="RHEA:25325"/>
        <dbReference type="ChEBI" id="CHEBI:15378"/>
        <dbReference type="ChEBI" id="CHEBI:57856"/>
        <dbReference type="ChEBI" id="CHEBI:58641"/>
        <dbReference type="ChEBI" id="CHEBI:59789"/>
        <dbReference type="ChEBI" id="CHEBI:295975"/>
        <dbReference type="EC" id="2.1.1.103"/>
    </reaction>
    <physiologicalReaction direction="left-to-right" evidence="6">
        <dbReference type="Rhea" id="RHEA:25326"/>
    </physiologicalReaction>
</comment>
<sequence length="271" mass="30057">MAASSENNQSGTSQREYEKSRFEVPHHILRSEVVYGDGFQSPGGLTAFQQTIIPELRPWSGIRVLDIGSGLGGAAFYLAADHGAKVVGIDLAETMISIAESRRARLDPCGNTQFIHGDIYSHTLEAASFDAIYTQDTLMYEAYKPKVLARCRELLKPGGVLVVNDFCYGRSTKEFENYLDISGLHLISISSYEEVLRGAGFETVRAQDISKTTAHRLQRDMSTFLTGAKQNADISEEDVHHLVERWHRKIDFLEAGVLTQGLFRATVPDSP</sequence>
<evidence type="ECO:0000313" key="10">
    <source>
        <dbReference type="Proteomes" id="UP000193498"/>
    </source>
</evidence>
<dbReference type="CDD" id="cd02440">
    <property type="entry name" value="AdoMet_MTases"/>
    <property type="match status" value="1"/>
</dbReference>
<keyword evidence="10" id="KW-1185">Reference proteome</keyword>
<keyword evidence="3" id="KW-0489">Methyltransferase</keyword>
<proteinExistence type="predicted"/>
<gene>
    <name evidence="9" type="ORF">K493DRAFT_393820</name>
</gene>
<dbReference type="SUPFAM" id="SSF53335">
    <property type="entry name" value="S-adenosyl-L-methionine-dependent methyltransferases"/>
    <property type="match status" value="1"/>
</dbReference>
<evidence type="ECO:0000256" key="3">
    <source>
        <dbReference type="ARBA" id="ARBA00022603"/>
    </source>
</evidence>
<accession>A0A1Y1WRQ5</accession>
<dbReference type="GO" id="GO:0032259">
    <property type="term" value="P:methylation"/>
    <property type="evidence" value="ECO:0007669"/>
    <property type="project" value="UniProtKB-KW"/>
</dbReference>
<dbReference type="InterPro" id="IPR025714">
    <property type="entry name" value="Methyltranfer_dom"/>
</dbReference>